<dbReference type="PANTHER" id="PTHR43091">
    <property type="entry name" value="3-OXOACYL-[ACYL-CARRIER-PROTEIN] SYNTHASE"/>
    <property type="match status" value="1"/>
</dbReference>
<keyword evidence="5" id="KW-0275">Fatty acid biosynthesis</keyword>
<keyword evidence="2" id="KW-0444">Lipid biosynthesis</keyword>
<evidence type="ECO:0000256" key="1">
    <source>
        <dbReference type="ARBA" id="ARBA00008642"/>
    </source>
</evidence>
<keyword evidence="7" id="KW-1185">Reference proteome</keyword>
<dbReference type="GO" id="GO:0006633">
    <property type="term" value="P:fatty acid biosynthetic process"/>
    <property type="evidence" value="ECO:0007669"/>
    <property type="project" value="UniProtKB-KW"/>
</dbReference>
<dbReference type="Gene3D" id="3.40.47.10">
    <property type="match status" value="1"/>
</dbReference>
<name>W1DW73_KLEPN</name>
<evidence type="ECO:0000313" key="7">
    <source>
        <dbReference type="Proteomes" id="UP000019183"/>
    </source>
</evidence>
<dbReference type="EC" id="2.3.1.41" evidence="6"/>
<comment type="caution">
    <text evidence="6">The sequence shown here is derived from an EMBL/GenBank/DDBJ whole genome shotgun (WGS) entry which is preliminary data.</text>
</comment>
<evidence type="ECO:0000256" key="5">
    <source>
        <dbReference type="ARBA" id="ARBA00023160"/>
    </source>
</evidence>
<reference evidence="6" key="1">
    <citation type="submission" date="2013-10" db="EMBL/GenBank/DDBJ databases">
        <title>Antibiotic resistance diversity of beta-lactamase producers in the General Hospital Vienna.</title>
        <authorList>
            <person name="Barisic I."/>
            <person name="Mitteregger D."/>
            <person name="Hirschl A.M."/>
            <person name="Noehammer C."/>
            <person name="Wiesinger-Mayr H."/>
        </authorList>
    </citation>
    <scope>NUCLEOTIDE SEQUENCE [LARGE SCALE GENOMIC DNA]</scope>
    <source>
        <strain evidence="6">IS43</strain>
    </source>
</reference>
<keyword evidence="6" id="KW-0808">Transferase</keyword>
<keyword evidence="6" id="KW-0012">Acyltransferase</keyword>
<evidence type="ECO:0000313" key="6">
    <source>
        <dbReference type="EMBL" id="CDL12975.1"/>
    </source>
</evidence>
<evidence type="ECO:0000256" key="2">
    <source>
        <dbReference type="ARBA" id="ARBA00022516"/>
    </source>
</evidence>
<comment type="similarity">
    <text evidence="1">Belongs to the thiolase-like superfamily. FabH family.</text>
</comment>
<dbReference type="Proteomes" id="UP000019183">
    <property type="component" value="Unassembled WGS sequence"/>
</dbReference>
<dbReference type="PANTHER" id="PTHR43091:SF1">
    <property type="entry name" value="BETA-KETOACYL-[ACYL-CARRIER-PROTEIN] SYNTHASE III, CHLOROPLASTIC"/>
    <property type="match status" value="1"/>
</dbReference>
<proteinExistence type="inferred from homology"/>
<dbReference type="InterPro" id="IPR016039">
    <property type="entry name" value="Thiolase-like"/>
</dbReference>
<keyword evidence="3" id="KW-0276">Fatty acid metabolism</keyword>
<dbReference type="EMBL" id="CBWK010000871">
    <property type="protein sequence ID" value="CDL12975.1"/>
    <property type="molecule type" value="Genomic_DNA"/>
</dbReference>
<evidence type="ECO:0000256" key="4">
    <source>
        <dbReference type="ARBA" id="ARBA00023098"/>
    </source>
</evidence>
<keyword evidence="4" id="KW-0443">Lipid metabolism</keyword>
<organism evidence="6 7">
    <name type="scientific">Klebsiella pneumoniae IS43</name>
    <dbReference type="NCBI Taxonomy" id="1432552"/>
    <lineage>
        <taxon>Bacteria</taxon>
        <taxon>Pseudomonadati</taxon>
        <taxon>Pseudomonadota</taxon>
        <taxon>Gammaproteobacteria</taxon>
        <taxon>Enterobacterales</taxon>
        <taxon>Enterobacteriaceae</taxon>
        <taxon>Klebsiella/Raoultella group</taxon>
        <taxon>Klebsiella</taxon>
        <taxon>Klebsiella pneumoniae complex</taxon>
    </lineage>
</organism>
<sequence>MVETSDEWIVTRTGIRERRIAAAHETVATMGFEAAKQALAMAGVSAEQIGLIIVATTSGTHAFSEFCMPDPVNAGR</sequence>
<evidence type="ECO:0000256" key="3">
    <source>
        <dbReference type="ARBA" id="ARBA00022832"/>
    </source>
</evidence>
<dbReference type="AlphaFoldDB" id="W1DW73"/>
<dbReference type="SUPFAM" id="SSF53901">
    <property type="entry name" value="Thiolase-like"/>
    <property type="match status" value="1"/>
</dbReference>
<protein>
    <submittedName>
        <fullName evidence="6">3-oxoacyl-[acyl-carrier-protein] synthase, KASIII</fullName>
        <ecNumber evidence="6">2.3.1.41</ecNumber>
    </submittedName>
</protein>
<accession>W1DW73</accession>
<dbReference type="GO" id="GO:0004315">
    <property type="term" value="F:3-oxoacyl-[acyl-carrier-protein] synthase activity"/>
    <property type="evidence" value="ECO:0007669"/>
    <property type="project" value="UniProtKB-EC"/>
</dbReference>